<comment type="caution">
    <text evidence="1">The sequence shown here is derived from an EMBL/GenBank/DDBJ whole genome shotgun (WGS) entry which is preliminary data.</text>
</comment>
<reference evidence="1 2" key="1">
    <citation type="journal article" date="2015" name="Nature">
        <title>rRNA introns, odd ribosomes, and small enigmatic genomes across a large radiation of phyla.</title>
        <authorList>
            <person name="Brown C.T."/>
            <person name="Hug L.A."/>
            <person name="Thomas B.C."/>
            <person name="Sharon I."/>
            <person name="Castelle C.J."/>
            <person name="Singh A."/>
            <person name="Wilkins M.J."/>
            <person name="Williams K.H."/>
            <person name="Banfield J.F."/>
        </authorList>
    </citation>
    <scope>NUCLEOTIDE SEQUENCE [LARGE SCALE GENOMIC DNA]</scope>
</reference>
<dbReference type="AlphaFoldDB" id="A0A0G1FAU0"/>
<name>A0A0G1FAU0_9BACT</name>
<gene>
    <name evidence="1" type="ORF">UW02_C0009G0019</name>
</gene>
<accession>A0A0G1FAU0</accession>
<evidence type="ECO:0000313" key="2">
    <source>
        <dbReference type="Proteomes" id="UP000034751"/>
    </source>
</evidence>
<protein>
    <submittedName>
        <fullName evidence="1">Uncharacterized protein</fullName>
    </submittedName>
</protein>
<dbReference type="EMBL" id="LCGS01000009">
    <property type="protein sequence ID" value="KKT19466.1"/>
    <property type="molecule type" value="Genomic_DNA"/>
</dbReference>
<sequence>MRMELTLTEVEVSKAKAGGKGPTFRPVSRNRMKCNQLPGLGHLTRHQAEWVKNVCWPRARVATKSKPVVPPPAKPKPAAPRGFPYYSGYYYD</sequence>
<evidence type="ECO:0000313" key="1">
    <source>
        <dbReference type="EMBL" id="KKT19466.1"/>
    </source>
</evidence>
<proteinExistence type="predicted"/>
<dbReference type="STRING" id="1618747.UW02_C0009G0019"/>
<organism evidence="1 2">
    <name type="scientific">Candidatus Nomurabacteria bacterium GW2011_GWB1_43_7</name>
    <dbReference type="NCBI Taxonomy" id="1618747"/>
    <lineage>
        <taxon>Bacteria</taxon>
        <taxon>Candidatus Nomuraibacteriota</taxon>
    </lineage>
</organism>
<dbReference type="Proteomes" id="UP000034751">
    <property type="component" value="Unassembled WGS sequence"/>
</dbReference>